<dbReference type="AlphaFoldDB" id="A0AAW1ZZL3"/>
<evidence type="ECO:0000313" key="3">
    <source>
        <dbReference type="Proteomes" id="UP001479290"/>
    </source>
</evidence>
<sequence length="103" mass="10992">MTAAEGRGRSGDHVKPVTLAECKCAATGSCKVVVVKLFGVSTKKVSFLSLSNFPSSVQEKKSLQDTEAREEPANGQSGGKMHRDTLIRGEPKYSDAKACEGFK</sequence>
<accession>A0AAW1ZZL3</accession>
<keyword evidence="3" id="KW-1185">Reference proteome</keyword>
<proteinExistence type="predicted"/>
<gene>
    <name evidence="2" type="ORF">ABG768_004836</name>
</gene>
<dbReference type="Proteomes" id="UP001479290">
    <property type="component" value="Unassembled WGS sequence"/>
</dbReference>
<protein>
    <submittedName>
        <fullName evidence="2">Uncharacterized protein</fullName>
    </submittedName>
</protein>
<evidence type="ECO:0000256" key="1">
    <source>
        <dbReference type="SAM" id="MobiDB-lite"/>
    </source>
</evidence>
<dbReference type="EMBL" id="JAWDJR010000012">
    <property type="protein sequence ID" value="KAK9965764.1"/>
    <property type="molecule type" value="Genomic_DNA"/>
</dbReference>
<evidence type="ECO:0000313" key="2">
    <source>
        <dbReference type="EMBL" id="KAK9965764.1"/>
    </source>
</evidence>
<name>A0AAW1ZZL3_CULAL</name>
<comment type="caution">
    <text evidence="2">The sequence shown here is derived from an EMBL/GenBank/DDBJ whole genome shotgun (WGS) entry which is preliminary data.</text>
</comment>
<feature type="compositionally biased region" description="Basic and acidic residues" evidence="1">
    <location>
        <begin position="81"/>
        <end position="103"/>
    </location>
</feature>
<reference evidence="2 3" key="1">
    <citation type="submission" date="2024-05" db="EMBL/GenBank/DDBJ databases">
        <title>A high-quality chromosomal-level genome assembly of Topmouth culter (Culter alburnus).</title>
        <authorList>
            <person name="Zhao H."/>
        </authorList>
    </citation>
    <scope>NUCLEOTIDE SEQUENCE [LARGE SCALE GENOMIC DNA]</scope>
    <source>
        <strain evidence="2">CATC2023</strain>
        <tissue evidence="2">Muscle</tissue>
    </source>
</reference>
<feature type="region of interest" description="Disordered" evidence="1">
    <location>
        <begin position="55"/>
        <end position="103"/>
    </location>
</feature>
<feature type="compositionally biased region" description="Basic and acidic residues" evidence="1">
    <location>
        <begin position="58"/>
        <end position="72"/>
    </location>
</feature>
<organism evidence="2 3">
    <name type="scientific">Culter alburnus</name>
    <name type="common">Topmouth culter</name>
    <dbReference type="NCBI Taxonomy" id="194366"/>
    <lineage>
        <taxon>Eukaryota</taxon>
        <taxon>Metazoa</taxon>
        <taxon>Chordata</taxon>
        <taxon>Craniata</taxon>
        <taxon>Vertebrata</taxon>
        <taxon>Euteleostomi</taxon>
        <taxon>Actinopterygii</taxon>
        <taxon>Neopterygii</taxon>
        <taxon>Teleostei</taxon>
        <taxon>Ostariophysi</taxon>
        <taxon>Cypriniformes</taxon>
        <taxon>Xenocyprididae</taxon>
        <taxon>Xenocypridinae</taxon>
        <taxon>Culter</taxon>
    </lineage>
</organism>